<name>A0A6J8CW82_MYTCO</name>
<sequence length="165" mass="18732">MGIIAGITPGTKRTAPIPRMSVSSDNINSIAKVNIQYYKPQNDFMTKLTFSELRELKAMDRTACLDLLSLVVWPLKNPTSGWSGIMQMIHKEEYPGKSTVIFLPMIDMNASNISCIYSTLLFVSNQAHRYNRTPVLTFDQPLYWKTLTIIQNEHPNSQLKSVVLH</sequence>
<proteinExistence type="predicted"/>
<dbReference type="EMBL" id="CACVKT020006161">
    <property type="protein sequence ID" value="CAC5400105.1"/>
    <property type="molecule type" value="Genomic_DNA"/>
</dbReference>
<keyword evidence="2" id="KW-1185">Reference proteome</keyword>
<evidence type="ECO:0000313" key="1">
    <source>
        <dbReference type="EMBL" id="CAC5400105.1"/>
    </source>
</evidence>
<accession>A0A6J8CW82</accession>
<reference evidence="1 2" key="1">
    <citation type="submission" date="2020-06" db="EMBL/GenBank/DDBJ databases">
        <authorList>
            <person name="Li R."/>
            <person name="Bekaert M."/>
        </authorList>
    </citation>
    <scope>NUCLEOTIDE SEQUENCE [LARGE SCALE GENOMIC DNA]</scope>
    <source>
        <strain evidence="2">wild</strain>
    </source>
</reference>
<dbReference type="AlphaFoldDB" id="A0A6J8CW82"/>
<evidence type="ECO:0000313" key="2">
    <source>
        <dbReference type="Proteomes" id="UP000507470"/>
    </source>
</evidence>
<dbReference type="OrthoDB" id="5983950at2759"/>
<gene>
    <name evidence="1" type="ORF">MCOR_34319</name>
</gene>
<organism evidence="1 2">
    <name type="scientific">Mytilus coruscus</name>
    <name type="common">Sea mussel</name>
    <dbReference type="NCBI Taxonomy" id="42192"/>
    <lineage>
        <taxon>Eukaryota</taxon>
        <taxon>Metazoa</taxon>
        <taxon>Spiralia</taxon>
        <taxon>Lophotrochozoa</taxon>
        <taxon>Mollusca</taxon>
        <taxon>Bivalvia</taxon>
        <taxon>Autobranchia</taxon>
        <taxon>Pteriomorphia</taxon>
        <taxon>Mytilida</taxon>
        <taxon>Mytiloidea</taxon>
        <taxon>Mytilidae</taxon>
        <taxon>Mytilinae</taxon>
        <taxon>Mytilus</taxon>
    </lineage>
</organism>
<protein>
    <submittedName>
        <fullName evidence="1">Uncharacterized protein</fullName>
    </submittedName>
</protein>
<dbReference type="Proteomes" id="UP000507470">
    <property type="component" value="Unassembled WGS sequence"/>
</dbReference>